<dbReference type="PANTHER" id="PTHR43149:SF1">
    <property type="entry name" value="DELTA(3,5)-DELTA(2,4)-DIENOYL-COA ISOMERASE, MITOCHONDRIAL"/>
    <property type="match status" value="1"/>
</dbReference>
<dbReference type="GO" id="GO:0005739">
    <property type="term" value="C:mitochondrion"/>
    <property type="evidence" value="ECO:0007669"/>
    <property type="project" value="TreeGrafter"/>
</dbReference>
<dbReference type="InterPro" id="IPR001753">
    <property type="entry name" value="Enoyl-CoA_hydra/iso"/>
</dbReference>
<dbReference type="FunFam" id="3.90.226.10:FF:000024">
    <property type="entry name" value="Delta3,5-delta2,4-dienoyl-CoA isomerase"/>
    <property type="match status" value="1"/>
</dbReference>
<keyword evidence="11" id="KW-1185">Reference proteome</keyword>
<evidence type="ECO:0000313" key="11">
    <source>
        <dbReference type="Proteomes" id="UP001163105"/>
    </source>
</evidence>
<evidence type="ECO:0000313" key="10">
    <source>
        <dbReference type="EMBL" id="KAJ6440321.1"/>
    </source>
</evidence>
<evidence type="ECO:0000256" key="4">
    <source>
        <dbReference type="ARBA" id="ARBA00022832"/>
    </source>
</evidence>
<evidence type="ECO:0000256" key="7">
    <source>
        <dbReference type="ARBA" id="ARBA00023140"/>
    </source>
</evidence>
<dbReference type="SUPFAM" id="SSF52096">
    <property type="entry name" value="ClpP/crotonase"/>
    <property type="match status" value="1"/>
</dbReference>
<reference evidence="10" key="1">
    <citation type="submission" date="2023-01" db="EMBL/GenBank/DDBJ databases">
        <title>The growth and conidiation of Purpureocillium lavendulum are regulated by nitrogen source and histone H3K14 acetylation.</title>
        <authorList>
            <person name="Tang P."/>
            <person name="Han J."/>
            <person name="Zhang C."/>
            <person name="Tang P."/>
            <person name="Qi F."/>
            <person name="Zhang K."/>
            <person name="Liang L."/>
        </authorList>
    </citation>
    <scope>NUCLEOTIDE SEQUENCE</scope>
    <source>
        <strain evidence="10">YMF1.00683</strain>
    </source>
</reference>
<gene>
    <name evidence="10" type="primary">ECH1</name>
    <name evidence="10" type="ORF">O9K51_06111</name>
</gene>
<organism evidence="10 11">
    <name type="scientific">Purpureocillium lavendulum</name>
    <dbReference type="NCBI Taxonomy" id="1247861"/>
    <lineage>
        <taxon>Eukaryota</taxon>
        <taxon>Fungi</taxon>
        <taxon>Dikarya</taxon>
        <taxon>Ascomycota</taxon>
        <taxon>Pezizomycotina</taxon>
        <taxon>Sordariomycetes</taxon>
        <taxon>Hypocreomycetidae</taxon>
        <taxon>Hypocreales</taxon>
        <taxon>Ophiocordycipitaceae</taxon>
        <taxon>Purpureocillium</taxon>
    </lineage>
</organism>
<dbReference type="CDD" id="cd06558">
    <property type="entry name" value="crotonase-like"/>
    <property type="match status" value="1"/>
</dbReference>
<dbReference type="InterPro" id="IPR014748">
    <property type="entry name" value="Enoyl-CoA_hydra_C"/>
</dbReference>
<evidence type="ECO:0000256" key="8">
    <source>
        <dbReference type="ARBA" id="ARBA00023235"/>
    </source>
</evidence>
<dbReference type="GO" id="GO:0006631">
    <property type="term" value="P:fatty acid metabolic process"/>
    <property type="evidence" value="ECO:0007669"/>
    <property type="project" value="UniProtKB-KW"/>
</dbReference>
<comment type="pathway">
    <text evidence="2">Lipid metabolism; fatty acid beta-oxidation.</text>
</comment>
<dbReference type="FunFam" id="1.10.12.10:FF:000004">
    <property type="entry name" value="Delta3,5-delta2,4-dienoyl-CoA isomerase"/>
    <property type="match status" value="1"/>
</dbReference>
<keyword evidence="5" id="KW-0007">Acetylation</keyword>
<evidence type="ECO:0000256" key="6">
    <source>
        <dbReference type="ARBA" id="ARBA00023098"/>
    </source>
</evidence>
<protein>
    <submittedName>
        <fullName evidence="10">Enoyl-CoA hydratase/isomerase family protein</fullName>
    </submittedName>
</protein>
<proteinExistence type="inferred from homology"/>
<name>A0AB34FPM1_9HYPO</name>
<keyword evidence="6" id="KW-0443">Lipid metabolism</keyword>
<keyword evidence="8" id="KW-0413">Isomerase</keyword>
<dbReference type="InterPro" id="IPR045002">
    <property type="entry name" value="Ech1-like"/>
</dbReference>
<dbReference type="EMBL" id="JAQHRD010000005">
    <property type="protein sequence ID" value="KAJ6440321.1"/>
    <property type="molecule type" value="Genomic_DNA"/>
</dbReference>
<evidence type="ECO:0000256" key="2">
    <source>
        <dbReference type="ARBA" id="ARBA00005005"/>
    </source>
</evidence>
<dbReference type="InterPro" id="IPR029045">
    <property type="entry name" value="ClpP/crotonase-like_dom_sf"/>
</dbReference>
<evidence type="ECO:0000256" key="9">
    <source>
        <dbReference type="SAM" id="MobiDB-lite"/>
    </source>
</evidence>
<dbReference type="Pfam" id="PF00378">
    <property type="entry name" value="ECH_1"/>
    <property type="match status" value="1"/>
</dbReference>
<comment type="subcellular location">
    <subcellularLocation>
        <location evidence="1">Peroxisome</location>
    </subcellularLocation>
</comment>
<dbReference type="GO" id="GO:0051750">
    <property type="term" value="F:delta(3,5)-delta(2,4)-dienoyl-CoA isomerase activity"/>
    <property type="evidence" value="ECO:0007669"/>
    <property type="project" value="TreeGrafter"/>
</dbReference>
<evidence type="ECO:0000256" key="1">
    <source>
        <dbReference type="ARBA" id="ARBA00004275"/>
    </source>
</evidence>
<dbReference type="PANTHER" id="PTHR43149">
    <property type="entry name" value="ENOYL-COA HYDRATASE"/>
    <property type="match status" value="1"/>
</dbReference>
<comment type="similarity">
    <text evidence="3">Belongs to the enoyl-CoA hydratase/isomerase family.</text>
</comment>
<dbReference type="Gene3D" id="1.10.12.10">
    <property type="entry name" value="Lyase 2-enoyl-coa Hydratase, Chain A, domain 2"/>
    <property type="match status" value="1"/>
</dbReference>
<keyword evidence="4" id="KW-0276">Fatty acid metabolism</keyword>
<evidence type="ECO:0000256" key="3">
    <source>
        <dbReference type="ARBA" id="ARBA00005254"/>
    </source>
</evidence>
<comment type="caution">
    <text evidence="10">The sequence shown here is derived from an EMBL/GenBank/DDBJ whole genome shotgun (WGS) entry which is preliminary data.</text>
</comment>
<feature type="compositionally biased region" description="Basic residues" evidence="9">
    <location>
        <begin position="19"/>
        <end position="29"/>
    </location>
</feature>
<accession>A0AB34FPM1</accession>
<dbReference type="Proteomes" id="UP001163105">
    <property type="component" value="Unassembled WGS sequence"/>
</dbReference>
<evidence type="ECO:0000256" key="5">
    <source>
        <dbReference type="ARBA" id="ARBA00022990"/>
    </source>
</evidence>
<dbReference type="Gene3D" id="3.90.226.10">
    <property type="entry name" value="2-enoyl-CoA Hydratase, Chain A, domain 1"/>
    <property type="match status" value="1"/>
</dbReference>
<dbReference type="GO" id="GO:0005777">
    <property type="term" value="C:peroxisome"/>
    <property type="evidence" value="ECO:0007669"/>
    <property type="project" value="UniProtKB-SubCell"/>
</dbReference>
<keyword evidence="7" id="KW-0576">Peroxisome</keyword>
<feature type="region of interest" description="Disordered" evidence="9">
    <location>
        <begin position="1"/>
        <end position="30"/>
    </location>
</feature>
<dbReference type="AlphaFoldDB" id="A0AB34FPM1"/>
<sequence>MDKHGSTRPQYHQQQQQHQHQHQHRRHQQLRITMASPSATTTPLAGYGGYEHFLVTSPAEFVAHVEINRPRKLNAFARPQWLEFGAVFRQLSDDAGVRAVVLSGAGDRAFTAGLDVQAASQEGPLSGASEGGDLDAARKAKALRPHIEEFQACITEMERCEKPVICVLHGISIGLAIDIACCADVRICAAETRLAVKEVDVGLAADIGTLARLPKIVGSTSWVKDVCLSARDFGAQEALTQGFVSQVHGDKAAAVGAATALARTLAGKSPVAVQGTKELLNYGREHSTADSLRYTTVWNSVALQAQDLPAAMMSAFTKKKPTFEKL</sequence>